<evidence type="ECO:0000313" key="5">
    <source>
        <dbReference type="Proteomes" id="UP001283361"/>
    </source>
</evidence>
<dbReference type="Proteomes" id="UP001283361">
    <property type="component" value="Unassembled WGS sequence"/>
</dbReference>
<protein>
    <recommendedName>
        <fullName evidence="3">Major facilitator superfamily (MFS) profile domain-containing protein</fullName>
    </recommendedName>
</protein>
<reference evidence="4" key="1">
    <citation type="journal article" date="2023" name="G3 (Bethesda)">
        <title>A reference genome for the long-term kleptoplast-retaining sea slug Elysia crispata morphotype clarki.</title>
        <authorList>
            <person name="Eastman K.E."/>
            <person name="Pendleton A.L."/>
            <person name="Shaikh M.A."/>
            <person name="Suttiyut T."/>
            <person name="Ogas R."/>
            <person name="Tomko P."/>
            <person name="Gavelis G."/>
            <person name="Widhalm J.R."/>
            <person name="Wisecaver J.H."/>
        </authorList>
    </citation>
    <scope>NUCLEOTIDE SEQUENCE</scope>
    <source>
        <strain evidence="4">ECLA1</strain>
    </source>
</reference>
<evidence type="ECO:0000256" key="1">
    <source>
        <dbReference type="ARBA" id="ARBA00004141"/>
    </source>
</evidence>
<feature type="transmembrane region" description="Helical" evidence="2">
    <location>
        <begin position="529"/>
        <end position="551"/>
    </location>
</feature>
<feature type="transmembrane region" description="Helical" evidence="2">
    <location>
        <begin position="435"/>
        <end position="456"/>
    </location>
</feature>
<feature type="transmembrane region" description="Helical" evidence="2">
    <location>
        <begin position="557"/>
        <end position="579"/>
    </location>
</feature>
<comment type="subcellular location">
    <subcellularLocation>
        <location evidence="1">Membrane</location>
        <topology evidence="1">Multi-pass membrane protein</topology>
    </subcellularLocation>
</comment>
<keyword evidence="2" id="KW-0472">Membrane</keyword>
<feature type="transmembrane region" description="Helical" evidence="2">
    <location>
        <begin position="211"/>
        <end position="231"/>
    </location>
</feature>
<dbReference type="InterPro" id="IPR036259">
    <property type="entry name" value="MFS_trans_sf"/>
</dbReference>
<dbReference type="Pfam" id="PF07690">
    <property type="entry name" value="MFS_1"/>
    <property type="match status" value="1"/>
</dbReference>
<evidence type="ECO:0000256" key="2">
    <source>
        <dbReference type="SAM" id="Phobius"/>
    </source>
</evidence>
<gene>
    <name evidence="4" type="ORF">RRG08_037277</name>
</gene>
<dbReference type="GO" id="GO:0008028">
    <property type="term" value="F:monocarboxylic acid transmembrane transporter activity"/>
    <property type="evidence" value="ECO:0007669"/>
    <property type="project" value="TreeGrafter"/>
</dbReference>
<sequence length="585" mass="65004">MTLQNKMPNAESMAESQPFRSSKSRLAFSAETLFYGSQNTIVQDIKEDLESLEKVPPAREHGGCNSSTVSVAMRASFRGLDGGYGWVITLGSFISFLVEGAFERGEGIMYPHFLERFHESYQLTALPCAMASTLRFLLSPLASLVCNHYSIRASVMFGAIVFTSGMFLTQFADSILLLLFTYGILTGCGRAFFSGPALVVIGLYFHQRRGLASGMALSGVGFGSFLLVPLIDYLLEHFNFQGAFLILSGIAANIIVVAMLYRPLSTNNRYLAIAAQRKMHALVAKQPTKEEHGNTVVDFETLTSFKEEMRKAKAISTRDSDGQMSLPFLLTKSGRLETKTVKPQSSASKWPSCFQRLYTVLCDNCCCNICFPVEDFHRNQDGQRQNSVFQLHLVREKAFMFYCITTFFFTGNFKVVMMFLPTLVQSKGHTLQEAALMFSLTGLLDVISRISFGFLLDVQLVRQYRMQIFNFVLLCMAFLAAILPAMSSFIWAFVVLGMFSLCGSLYLISRTLVLVDLIGEPRLSNAFGILMFFQGIGTLLSPLLAGLLLDIYGNVSYSFYLASAFGAASTVCMFASVYWHNLSAR</sequence>
<keyword evidence="2" id="KW-0812">Transmembrane</keyword>
<feature type="transmembrane region" description="Helical" evidence="2">
    <location>
        <begin position="150"/>
        <end position="169"/>
    </location>
</feature>
<dbReference type="EMBL" id="JAWDGP010007367">
    <property type="protein sequence ID" value="KAK3723083.1"/>
    <property type="molecule type" value="Genomic_DNA"/>
</dbReference>
<dbReference type="Gene3D" id="1.20.1250.20">
    <property type="entry name" value="MFS general substrate transporter like domains"/>
    <property type="match status" value="1"/>
</dbReference>
<dbReference type="GO" id="GO:0016020">
    <property type="term" value="C:membrane"/>
    <property type="evidence" value="ECO:0007669"/>
    <property type="project" value="UniProtKB-SubCell"/>
</dbReference>
<dbReference type="AlphaFoldDB" id="A0AAE0XXR9"/>
<keyword evidence="5" id="KW-1185">Reference proteome</keyword>
<name>A0AAE0XXR9_9GAST</name>
<feature type="transmembrane region" description="Helical" evidence="2">
    <location>
        <begin position="489"/>
        <end position="508"/>
    </location>
</feature>
<organism evidence="4 5">
    <name type="scientific">Elysia crispata</name>
    <name type="common">lettuce slug</name>
    <dbReference type="NCBI Taxonomy" id="231223"/>
    <lineage>
        <taxon>Eukaryota</taxon>
        <taxon>Metazoa</taxon>
        <taxon>Spiralia</taxon>
        <taxon>Lophotrochozoa</taxon>
        <taxon>Mollusca</taxon>
        <taxon>Gastropoda</taxon>
        <taxon>Heterobranchia</taxon>
        <taxon>Euthyneura</taxon>
        <taxon>Panpulmonata</taxon>
        <taxon>Sacoglossa</taxon>
        <taxon>Placobranchoidea</taxon>
        <taxon>Plakobranchidae</taxon>
        <taxon>Elysia</taxon>
    </lineage>
</organism>
<feature type="transmembrane region" description="Helical" evidence="2">
    <location>
        <begin position="399"/>
        <end position="423"/>
    </location>
</feature>
<feature type="domain" description="Major facilitator superfamily (MFS) profile" evidence="3">
    <location>
        <begin position="84"/>
        <end position="585"/>
    </location>
</feature>
<dbReference type="PROSITE" id="PS50850">
    <property type="entry name" value="MFS"/>
    <property type="match status" value="1"/>
</dbReference>
<keyword evidence="2" id="KW-1133">Transmembrane helix</keyword>
<dbReference type="PANTHER" id="PTHR11360">
    <property type="entry name" value="MONOCARBOXYLATE TRANSPORTER"/>
    <property type="match status" value="1"/>
</dbReference>
<accession>A0AAE0XXR9</accession>
<feature type="transmembrane region" description="Helical" evidence="2">
    <location>
        <begin position="83"/>
        <end position="101"/>
    </location>
</feature>
<evidence type="ECO:0000313" key="4">
    <source>
        <dbReference type="EMBL" id="KAK3723083.1"/>
    </source>
</evidence>
<dbReference type="InterPro" id="IPR050327">
    <property type="entry name" value="Proton-linked_MCT"/>
</dbReference>
<evidence type="ECO:0000259" key="3">
    <source>
        <dbReference type="PROSITE" id="PS50850"/>
    </source>
</evidence>
<feature type="transmembrane region" description="Helical" evidence="2">
    <location>
        <begin position="121"/>
        <end position="138"/>
    </location>
</feature>
<comment type="caution">
    <text evidence="4">The sequence shown here is derived from an EMBL/GenBank/DDBJ whole genome shotgun (WGS) entry which is preliminary data.</text>
</comment>
<feature type="transmembrane region" description="Helical" evidence="2">
    <location>
        <begin position="243"/>
        <end position="261"/>
    </location>
</feature>
<dbReference type="SUPFAM" id="SSF103473">
    <property type="entry name" value="MFS general substrate transporter"/>
    <property type="match status" value="1"/>
</dbReference>
<feature type="transmembrane region" description="Helical" evidence="2">
    <location>
        <begin position="175"/>
        <end position="204"/>
    </location>
</feature>
<feature type="transmembrane region" description="Helical" evidence="2">
    <location>
        <begin position="468"/>
        <end position="483"/>
    </location>
</feature>
<proteinExistence type="predicted"/>
<dbReference type="InterPro" id="IPR020846">
    <property type="entry name" value="MFS_dom"/>
</dbReference>
<dbReference type="InterPro" id="IPR011701">
    <property type="entry name" value="MFS"/>
</dbReference>
<dbReference type="PANTHER" id="PTHR11360:SF306">
    <property type="entry name" value="RE01051P"/>
    <property type="match status" value="1"/>
</dbReference>